<evidence type="ECO:0000313" key="1">
    <source>
        <dbReference type="EMBL" id="WAQ99271.1"/>
    </source>
</evidence>
<gene>
    <name evidence="1" type="ORF">MAR_023644</name>
</gene>
<name>A0ABY7DNI7_MYAAR</name>
<proteinExistence type="predicted"/>
<keyword evidence="2" id="KW-1185">Reference proteome</keyword>
<reference evidence="1" key="1">
    <citation type="submission" date="2022-11" db="EMBL/GenBank/DDBJ databases">
        <title>Centuries of genome instability and evolution in soft-shell clam transmissible cancer (bioRxiv).</title>
        <authorList>
            <person name="Hart S.F.M."/>
            <person name="Yonemitsu M.A."/>
            <person name="Giersch R.M."/>
            <person name="Beal B.F."/>
            <person name="Arriagada G."/>
            <person name="Davis B.W."/>
            <person name="Ostrander E.A."/>
            <person name="Goff S.P."/>
            <person name="Metzger M.J."/>
        </authorList>
    </citation>
    <scope>NUCLEOTIDE SEQUENCE</scope>
    <source>
        <strain evidence="1">MELC-2E11</strain>
        <tissue evidence="1">Siphon/mantle</tissue>
    </source>
</reference>
<organism evidence="1 2">
    <name type="scientific">Mya arenaria</name>
    <name type="common">Soft-shell clam</name>
    <dbReference type="NCBI Taxonomy" id="6604"/>
    <lineage>
        <taxon>Eukaryota</taxon>
        <taxon>Metazoa</taxon>
        <taxon>Spiralia</taxon>
        <taxon>Lophotrochozoa</taxon>
        <taxon>Mollusca</taxon>
        <taxon>Bivalvia</taxon>
        <taxon>Autobranchia</taxon>
        <taxon>Heteroconchia</taxon>
        <taxon>Euheterodonta</taxon>
        <taxon>Imparidentia</taxon>
        <taxon>Neoheterodontei</taxon>
        <taxon>Myida</taxon>
        <taxon>Myoidea</taxon>
        <taxon>Myidae</taxon>
        <taxon>Mya</taxon>
    </lineage>
</organism>
<dbReference type="EMBL" id="CP111014">
    <property type="protein sequence ID" value="WAQ99271.1"/>
    <property type="molecule type" value="Genomic_DNA"/>
</dbReference>
<dbReference type="Proteomes" id="UP001164746">
    <property type="component" value="Chromosome 3"/>
</dbReference>
<evidence type="ECO:0000313" key="2">
    <source>
        <dbReference type="Proteomes" id="UP001164746"/>
    </source>
</evidence>
<sequence length="131" mass="15209">AAAFYMDVSNKAAFIVWRDDDTETENFLFFGTYQSGNRELLVQPPMSIDDSHSVTEIEETSPTETDLLVNPEFDASRVEQLVASNAKNSDRAKRQATDYEVEIFFVIDYSLYSLYDFRYLIELQNFFFPPK</sequence>
<feature type="non-terminal residue" evidence="1">
    <location>
        <position position="131"/>
    </location>
</feature>
<protein>
    <submittedName>
        <fullName evidence="1">Uncharacterized protein</fullName>
    </submittedName>
</protein>
<accession>A0ABY7DNI7</accession>